<dbReference type="InterPro" id="IPR015064">
    <property type="entry name" value="Sda"/>
</dbReference>
<sequence length="47" mass="5588">MENAPNEFLIDSYLQACKLNLDHSFQKLLLDEIIKRDIYELLLETSF</sequence>
<dbReference type="RefSeq" id="WP_101648295.1">
    <property type="nucleotide sequence ID" value="NZ_PGVE01000048.1"/>
</dbReference>
<dbReference type="Pfam" id="PF08970">
    <property type="entry name" value="Sda"/>
    <property type="match status" value="1"/>
</dbReference>
<accession>A0A2N5HES0</accession>
<protein>
    <submittedName>
        <fullName evidence="1">Sporulation histidine kinase inhibitor Sda</fullName>
    </submittedName>
</protein>
<gene>
    <name evidence="1" type="ORF">CVD27_12795</name>
</gene>
<dbReference type="AlphaFoldDB" id="A0A2N5HES0"/>
<organism evidence="1 2">
    <name type="scientific">Neobacillus cucumis</name>
    <dbReference type="NCBI Taxonomy" id="1740721"/>
    <lineage>
        <taxon>Bacteria</taxon>
        <taxon>Bacillati</taxon>
        <taxon>Bacillota</taxon>
        <taxon>Bacilli</taxon>
        <taxon>Bacillales</taxon>
        <taxon>Bacillaceae</taxon>
        <taxon>Neobacillus</taxon>
    </lineage>
</organism>
<keyword evidence="2" id="KW-1185">Reference proteome</keyword>
<dbReference type="OrthoDB" id="2933732at2"/>
<dbReference type="Gene3D" id="1.10.287.1100">
    <property type="entry name" value="Sporulation inhibitor A"/>
    <property type="match status" value="1"/>
</dbReference>
<dbReference type="InterPro" id="IPR036916">
    <property type="entry name" value="Sda_sf"/>
</dbReference>
<dbReference type="Proteomes" id="UP000234950">
    <property type="component" value="Unassembled WGS sequence"/>
</dbReference>
<proteinExistence type="predicted"/>
<evidence type="ECO:0000313" key="1">
    <source>
        <dbReference type="EMBL" id="PLS04031.1"/>
    </source>
</evidence>
<dbReference type="SUPFAM" id="SSF100985">
    <property type="entry name" value="Sporulation inhibitor Sda"/>
    <property type="match status" value="1"/>
</dbReference>
<comment type="caution">
    <text evidence="1">The sequence shown here is derived from an EMBL/GenBank/DDBJ whole genome shotgun (WGS) entry which is preliminary data.</text>
</comment>
<dbReference type="EMBL" id="PGVE01000048">
    <property type="protein sequence ID" value="PLS04031.1"/>
    <property type="molecule type" value="Genomic_DNA"/>
</dbReference>
<name>A0A2N5HES0_9BACI</name>
<reference evidence="1 2" key="1">
    <citation type="submission" date="2017-11" db="EMBL/GenBank/DDBJ databases">
        <title>Comparitive Functional Genomics of Dry Heat Resistant strains isolated from the Viking Spacecraft.</title>
        <authorList>
            <person name="Seuylemezian A."/>
            <person name="Cooper K."/>
            <person name="Vaishampayan P."/>
        </authorList>
    </citation>
    <scope>NUCLEOTIDE SEQUENCE [LARGE SCALE GENOMIC DNA]</scope>
    <source>
        <strain evidence="1 2">V32-6</strain>
    </source>
</reference>
<evidence type="ECO:0000313" key="2">
    <source>
        <dbReference type="Proteomes" id="UP000234950"/>
    </source>
</evidence>